<keyword evidence="5 14" id="KW-0347">Helicase</keyword>
<keyword evidence="3" id="KW-0227">DNA damage</keyword>
<evidence type="ECO:0000256" key="12">
    <source>
        <dbReference type="ARBA" id="ARBA00034808"/>
    </source>
</evidence>
<dbReference type="PROSITE" id="PS51198">
    <property type="entry name" value="UVRD_HELICASE_ATP_BIND"/>
    <property type="match status" value="1"/>
</dbReference>
<evidence type="ECO:0000256" key="1">
    <source>
        <dbReference type="ARBA" id="ARBA00022722"/>
    </source>
</evidence>
<feature type="domain" description="UvrD-like helicase C-terminal" evidence="16">
    <location>
        <begin position="448"/>
        <end position="720"/>
    </location>
</feature>
<dbReference type="Proteomes" id="UP000005017">
    <property type="component" value="Unassembled WGS sequence"/>
</dbReference>
<evidence type="ECO:0000256" key="7">
    <source>
        <dbReference type="ARBA" id="ARBA00022840"/>
    </source>
</evidence>
<keyword evidence="9" id="KW-0234">DNA repair</keyword>
<dbReference type="InterPro" id="IPR014016">
    <property type="entry name" value="UvrD-like_ATP-bd"/>
</dbReference>
<dbReference type="InterPro" id="IPR011335">
    <property type="entry name" value="Restrct_endonuc-II-like"/>
</dbReference>
<dbReference type="Gene3D" id="3.40.50.300">
    <property type="entry name" value="P-loop containing nucleotide triphosphate hydrolases"/>
    <property type="match status" value="4"/>
</dbReference>
<sequence length="1039" mass="121537">MTDPQQLAIQERNTNVLVSASAGAGKTYLLIERLAQRIVQDHISLDQILAVTFTKAAASEMKTRLAMKLNRLRQTEIQERHWIDQQLAILSKAEISTIDSFCLNLIKQYYSMIGLNPTRLHQTLSNGQEKELKHLAFETALSHFYQQNPKKALKLSNHFDLKPLSCSYLEKSVHQINETAKSSSNYTDWMKHALSFYPKQACFSDYPKEMQDYFFSYWSRQLFSIQTILKQMKICLMSEKPNKTTEKITSLLSLITSYQKELATAHYEVAVFMIKQLAHYQFRVNKNEEMRYLNKQFTEIRNALEDSLIEESRLIKESSYLHEIAQSLLFLCQETEFQYQQLKEKVMGLDFNDMALFSLEILEKNNGYLAKKLQQKYAEIMVDEFQDTSELQHKILTMISNGKNLFRVGDLKQSIYGFRNAKPELMADLMKSKKDKVYHLEHNYRSKDHIVQFTNALFQCLMNYEKSSVPYASEDIVTIGKPEQQDKESSCVNLIQINSKDNMLGAKWIGQEILRLLEEGYTFQDICILTPSHADKAQLRRAFDEIHIPYAIDEKQGFFKSSVVQTIISFVHYFCGKQEDIHLFAVLQSPIFQISDEQFAKSRLSYQQEKPNTRFSTYFLDIHPTIKKRLEALKTCFLQEGTLAFLQALSLENSFYAHLSSQQKTNFDFLFEKIVQENIFTAYDFFHWLERSEDESSTESNSHLAEENLVKVETIHHSKGLQYKVVFLYKCDMKSQNNGPVEVSGQYGIGLDYQEYTYYSYHSSLVKWMIQQDNHRKEGEEFLRLAYVAITRAEEKLYLVSPSNKKEGSLTRDFILSNQDLGVLVQAALKDLPASLYHCIEVEELENVQEYKMQPDYPFVQELPHYSKDFSSIFKQDSPSHHGIELKPLNFEKKKVTGQNFGSKVHTCLEKLPNRPIQLDEIDPQLPMATRESILFFQNSDWTQKIFQTMDIHRELPYYYEENGIAYQGILDFIATNQKKAIILDYKTDHLDTEAAFIARYQDQLCQYRTTFEKIYPEIETWIYSLHLKRFIFVKKQSQ</sequence>
<dbReference type="PANTHER" id="PTHR11070">
    <property type="entry name" value="UVRD / RECB / PCRA DNA HELICASE FAMILY MEMBER"/>
    <property type="match status" value="1"/>
</dbReference>
<keyword evidence="2 14" id="KW-0547">Nucleotide-binding</keyword>
<keyword evidence="6" id="KW-0269">Exonuclease</keyword>
<dbReference type="Pfam" id="PF00580">
    <property type="entry name" value="UvrD-helicase"/>
    <property type="match status" value="1"/>
</dbReference>
<evidence type="ECO:0000256" key="4">
    <source>
        <dbReference type="ARBA" id="ARBA00022801"/>
    </source>
</evidence>
<dbReference type="GO" id="GO:0043138">
    <property type="term" value="F:3'-5' DNA helicase activity"/>
    <property type="evidence" value="ECO:0007669"/>
    <property type="project" value="UniProtKB-EC"/>
</dbReference>
<evidence type="ECO:0000256" key="11">
    <source>
        <dbReference type="ARBA" id="ARBA00034617"/>
    </source>
</evidence>
<dbReference type="InterPro" id="IPR014017">
    <property type="entry name" value="DNA_helicase_UvrD-like_C"/>
</dbReference>
<evidence type="ECO:0000256" key="9">
    <source>
        <dbReference type="ARBA" id="ARBA00023204"/>
    </source>
</evidence>
<dbReference type="GO" id="GO:0005524">
    <property type="term" value="F:ATP binding"/>
    <property type="evidence" value="ECO:0007669"/>
    <property type="project" value="UniProtKB-UniRule"/>
</dbReference>
<dbReference type="SUPFAM" id="SSF52540">
    <property type="entry name" value="P-loop containing nucleoside triphosphate hydrolases"/>
    <property type="match status" value="1"/>
</dbReference>
<organism evidence="17 18">
    <name type="scientific">Bulleidia extructa W1219</name>
    <dbReference type="NCBI Taxonomy" id="679192"/>
    <lineage>
        <taxon>Bacteria</taxon>
        <taxon>Bacillati</taxon>
        <taxon>Bacillota</taxon>
        <taxon>Erysipelotrichia</taxon>
        <taxon>Erysipelotrichales</taxon>
        <taxon>Erysipelotrichaceae</taxon>
        <taxon>Bulleidia</taxon>
    </lineage>
</organism>
<keyword evidence="18" id="KW-1185">Reference proteome</keyword>
<dbReference type="InterPro" id="IPR027417">
    <property type="entry name" value="P-loop_NTPase"/>
</dbReference>
<dbReference type="EMBL" id="ADFR01000002">
    <property type="protein sequence ID" value="EFC06357.1"/>
    <property type="molecule type" value="Genomic_DNA"/>
</dbReference>
<evidence type="ECO:0000256" key="14">
    <source>
        <dbReference type="PROSITE-ProRule" id="PRU00560"/>
    </source>
</evidence>
<evidence type="ECO:0000313" key="17">
    <source>
        <dbReference type="EMBL" id="EFC06357.1"/>
    </source>
</evidence>
<evidence type="ECO:0000313" key="18">
    <source>
        <dbReference type="Proteomes" id="UP000005017"/>
    </source>
</evidence>
<keyword evidence="10" id="KW-0413">Isomerase</keyword>
<name>D2MMT1_9FIRM</name>
<dbReference type="GO" id="GO:0003677">
    <property type="term" value="F:DNA binding"/>
    <property type="evidence" value="ECO:0007669"/>
    <property type="project" value="UniProtKB-KW"/>
</dbReference>
<dbReference type="AlphaFoldDB" id="D2MMT1"/>
<dbReference type="STRING" id="679192.HMPREF9013_1065"/>
<dbReference type="Gene3D" id="3.90.320.10">
    <property type="match status" value="1"/>
</dbReference>
<dbReference type="RefSeq" id="WP_006626702.1">
    <property type="nucleotide sequence ID" value="NZ_ADFR01000002.1"/>
</dbReference>
<keyword evidence="4 14" id="KW-0378">Hydrolase</keyword>
<dbReference type="InterPro" id="IPR000212">
    <property type="entry name" value="DNA_helicase_UvrD/REP"/>
</dbReference>
<dbReference type="InterPro" id="IPR011604">
    <property type="entry name" value="PDDEXK-like_dom_sf"/>
</dbReference>
<gene>
    <name evidence="17" type="ORF">HMPREF9013_1065</name>
</gene>
<dbReference type="SUPFAM" id="SSF52980">
    <property type="entry name" value="Restriction endonuclease-like"/>
    <property type="match status" value="1"/>
</dbReference>
<comment type="catalytic activity">
    <reaction evidence="11">
        <text>Couples ATP hydrolysis with the unwinding of duplex DNA by translocating in the 3'-5' direction.</text>
        <dbReference type="EC" id="5.6.2.4"/>
    </reaction>
</comment>
<evidence type="ECO:0000256" key="5">
    <source>
        <dbReference type="ARBA" id="ARBA00022806"/>
    </source>
</evidence>
<dbReference type="GO" id="GO:0005829">
    <property type="term" value="C:cytosol"/>
    <property type="evidence" value="ECO:0007669"/>
    <property type="project" value="TreeGrafter"/>
</dbReference>
<dbReference type="PANTHER" id="PTHR11070:SF67">
    <property type="entry name" value="DNA 3'-5' HELICASE"/>
    <property type="match status" value="1"/>
</dbReference>
<dbReference type="PROSITE" id="PS51217">
    <property type="entry name" value="UVRD_HELICASE_CTER"/>
    <property type="match status" value="1"/>
</dbReference>
<dbReference type="CDD" id="cd17932">
    <property type="entry name" value="DEXQc_UvrD"/>
    <property type="match status" value="1"/>
</dbReference>
<keyword evidence="1" id="KW-0540">Nuclease</keyword>
<protein>
    <recommendedName>
        <fullName evidence="12">DNA 3'-5' helicase</fullName>
        <ecNumber evidence="12">5.6.2.4</ecNumber>
    </recommendedName>
</protein>
<evidence type="ECO:0000256" key="8">
    <source>
        <dbReference type="ARBA" id="ARBA00023125"/>
    </source>
</evidence>
<comment type="catalytic activity">
    <reaction evidence="13">
        <text>ATP + H2O = ADP + phosphate + H(+)</text>
        <dbReference type="Rhea" id="RHEA:13065"/>
        <dbReference type="ChEBI" id="CHEBI:15377"/>
        <dbReference type="ChEBI" id="CHEBI:15378"/>
        <dbReference type="ChEBI" id="CHEBI:30616"/>
        <dbReference type="ChEBI" id="CHEBI:43474"/>
        <dbReference type="ChEBI" id="CHEBI:456216"/>
        <dbReference type="EC" id="5.6.2.4"/>
    </reaction>
</comment>
<dbReference type="GO" id="GO:0004527">
    <property type="term" value="F:exonuclease activity"/>
    <property type="evidence" value="ECO:0007669"/>
    <property type="project" value="UniProtKB-KW"/>
</dbReference>
<keyword evidence="7 14" id="KW-0067">ATP-binding</keyword>
<comment type="caution">
    <text evidence="17">The sequence shown here is derived from an EMBL/GenBank/DDBJ whole genome shotgun (WGS) entry which is preliminary data.</text>
</comment>
<dbReference type="eggNOG" id="COG1074">
    <property type="taxonomic scope" value="Bacteria"/>
</dbReference>
<accession>D2MMT1</accession>
<feature type="domain" description="UvrD-like helicase ATP-binding" evidence="15">
    <location>
        <begin position="1"/>
        <end position="447"/>
    </location>
</feature>
<keyword evidence="8" id="KW-0238">DNA-binding</keyword>
<proteinExistence type="predicted"/>
<evidence type="ECO:0000259" key="15">
    <source>
        <dbReference type="PROSITE" id="PS51198"/>
    </source>
</evidence>
<reference evidence="18" key="1">
    <citation type="submission" date="2009-12" db="EMBL/GenBank/DDBJ databases">
        <title>Sequence of Clostridiales genomosp. BVAB3 str. UPII9-5.</title>
        <authorList>
            <person name="Madupu R."/>
            <person name="Durkin A.S."/>
            <person name="Torralba M."/>
            <person name="Methe B."/>
            <person name="Sutton G.G."/>
            <person name="Strausberg R.L."/>
            <person name="Nelson K.E."/>
        </authorList>
    </citation>
    <scope>NUCLEOTIDE SEQUENCE [LARGE SCALE GENOMIC DNA]</scope>
    <source>
        <strain evidence="18">W1219</strain>
    </source>
</reference>
<evidence type="ECO:0000256" key="6">
    <source>
        <dbReference type="ARBA" id="ARBA00022839"/>
    </source>
</evidence>
<evidence type="ECO:0000256" key="3">
    <source>
        <dbReference type="ARBA" id="ARBA00022763"/>
    </source>
</evidence>
<feature type="binding site" evidence="14">
    <location>
        <begin position="20"/>
        <end position="27"/>
    </location>
    <ligand>
        <name>ATP</name>
        <dbReference type="ChEBI" id="CHEBI:30616"/>
    </ligand>
</feature>
<dbReference type="EC" id="5.6.2.4" evidence="12"/>
<evidence type="ECO:0000259" key="16">
    <source>
        <dbReference type="PROSITE" id="PS51217"/>
    </source>
</evidence>
<evidence type="ECO:0000256" key="2">
    <source>
        <dbReference type="ARBA" id="ARBA00022741"/>
    </source>
</evidence>
<dbReference type="OrthoDB" id="9810135at2"/>
<dbReference type="GO" id="GO:0000725">
    <property type="term" value="P:recombinational repair"/>
    <property type="evidence" value="ECO:0007669"/>
    <property type="project" value="TreeGrafter"/>
</dbReference>
<evidence type="ECO:0000256" key="10">
    <source>
        <dbReference type="ARBA" id="ARBA00023235"/>
    </source>
</evidence>
<dbReference type="Pfam" id="PF13361">
    <property type="entry name" value="UvrD_C"/>
    <property type="match status" value="2"/>
</dbReference>
<evidence type="ECO:0000256" key="13">
    <source>
        <dbReference type="ARBA" id="ARBA00048988"/>
    </source>
</evidence>